<evidence type="ECO:0000313" key="8">
    <source>
        <dbReference type="EMBL" id="RIT40665.1"/>
    </source>
</evidence>
<dbReference type="Proteomes" id="UP000038487">
    <property type="component" value="Unassembled WGS sequence"/>
</dbReference>
<dbReference type="PANTHER" id="PTHR23523:SF2">
    <property type="entry name" value="2-NITROIMIDAZOLE TRANSPORTER"/>
    <property type="match status" value="1"/>
</dbReference>
<dbReference type="GO" id="GO:0005886">
    <property type="term" value="C:plasma membrane"/>
    <property type="evidence" value="ECO:0007669"/>
    <property type="project" value="UniProtKB-SubCell"/>
</dbReference>
<dbReference type="CDD" id="cd17339">
    <property type="entry name" value="MFS_NIMT_CynX_like"/>
    <property type="match status" value="1"/>
</dbReference>
<feature type="transmembrane region" description="Helical" evidence="5">
    <location>
        <begin position="144"/>
        <end position="167"/>
    </location>
</feature>
<comment type="subcellular location">
    <subcellularLocation>
        <location evidence="1">Cell membrane</location>
        <topology evidence="1">Multi-pass membrane protein</topology>
    </subcellularLocation>
</comment>
<feature type="transmembrane region" description="Helical" evidence="5">
    <location>
        <begin position="179"/>
        <end position="199"/>
    </location>
</feature>
<dbReference type="SMR" id="A0A0U0YMP2"/>
<evidence type="ECO:0000256" key="4">
    <source>
        <dbReference type="ARBA" id="ARBA00023136"/>
    </source>
</evidence>
<keyword evidence="2 5" id="KW-0812">Transmembrane</keyword>
<name>A0A0U0YMP2_9MYCO</name>
<dbReference type="SUPFAM" id="SSF103473">
    <property type="entry name" value="MFS general substrate transporter"/>
    <property type="match status" value="1"/>
</dbReference>
<evidence type="ECO:0000313" key="7">
    <source>
        <dbReference type="EMBL" id="CPT38343.1"/>
    </source>
</evidence>
<feature type="transmembrane region" description="Helical" evidence="5">
    <location>
        <begin position="292"/>
        <end position="312"/>
    </location>
</feature>
<sequence length="421" mass="43740">MTATLRDETHMISAAALRRGRLMVLAAILLFALCLRSAVTSLSPLLTQISHEIGFGSAVIGVFGMLPTAMFAIAGLVTPALTERFGLERTTLAAVVATVIGMAARTAMNSTGGLLVLSCLALLGMGIGNVVIPPLVKRYFSHRVALMSAAYLTVLQIGTTVPALTAVPLADAYGWRFSLVAWVLVPVAALLPWIGVVIARRGHDVEDHSAEPHADSAAVGQVWRSPLAWGMAGMFGMTSLVTYSMFTWIPAILASAGGSAKLGGVMVALFSAVGFVGTLAIPPLAARMRNPFPLVVACLVCFLIGFAGLLWLPMHGTAVWVVALGFGPSTFPLGLTLVNLRTRTPAGSAALSGFTQGVGYAVACLGPLLFGVLHDVSGGWYAPFGLLLVAITVLGVGAFQACKPRTLEDTWNRGSGAVVSS</sequence>
<dbReference type="InterPro" id="IPR020846">
    <property type="entry name" value="MFS_dom"/>
</dbReference>
<gene>
    <name evidence="7" type="primary">yeaN</name>
    <name evidence="8" type="ORF">D2E76_08720</name>
    <name evidence="7" type="ORF">ERS075527_02882</name>
</gene>
<feature type="domain" description="Major facilitator superfamily (MFS) profile" evidence="6">
    <location>
        <begin position="22"/>
        <end position="407"/>
    </location>
</feature>
<evidence type="ECO:0000313" key="9">
    <source>
        <dbReference type="Proteomes" id="UP000038487"/>
    </source>
</evidence>
<dbReference type="EMBL" id="CSUW01000006">
    <property type="protein sequence ID" value="CPT38343.1"/>
    <property type="molecule type" value="Genomic_DNA"/>
</dbReference>
<dbReference type="GeneID" id="93379209"/>
<feature type="transmembrane region" description="Helical" evidence="5">
    <location>
        <begin position="234"/>
        <end position="256"/>
    </location>
</feature>
<feature type="transmembrane region" description="Helical" evidence="5">
    <location>
        <begin position="90"/>
        <end position="108"/>
    </location>
</feature>
<organism evidence="7 9">
    <name type="scientific">Mycobacteroides abscessus</name>
    <dbReference type="NCBI Taxonomy" id="36809"/>
    <lineage>
        <taxon>Bacteria</taxon>
        <taxon>Bacillati</taxon>
        <taxon>Actinomycetota</taxon>
        <taxon>Actinomycetes</taxon>
        <taxon>Mycobacteriales</taxon>
        <taxon>Mycobacteriaceae</taxon>
        <taxon>Mycobacteroides</taxon>
    </lineage>
</organism>
<dbReference type="EMBL" id="QXBN01000005">
    <property type="protein sequence ID" value="RIT40665.1"/>
    <property type="molecule type" value="Genomic_DNA"/>
</dbReference>
<dbReference type="InterPro" id="IPR052524">
    <property type="entry name" value="MFS_Cyanate_Porter"/>
</dbReference>
<reference evidence="7 9" key="1">
    <citation type="submission" date="2015-03" db="EMBL/GenBank/DDBJ databases">
        <authorList>
            <consortium name="Pathogen Informatics"/>
            <person name="Murphy D."/>
        </authorList>
    </citation>
    <scope>NUCLEOTIDE SEQUENCE [LARGE SCALE GENOMIC DNA]</scope>
    <source>
        <strain evidence="7 9">PAP036</strain>
    </source>
</reference>
<feature type="transmembrane region" description="Helical" evidence="5">
    <location>
        <begin position="53"/>
        <end position="78"/>
    </location>
</feature>
<reference evidence="8 10" key="2">
    <citation type="submission" date="2018-08" db="EMBL/GenBank/DDBJ databases">
        <title>Linezolid Resistance in Mycobacterium abscessus: MIC Distribution and Comprehensive Investigation of Resistance Mechanisms.</title>
        <authorList>
            <person name="Ye M."/>
            <person name="Xu L."/>
            <person name="Zou Y."/>
            <person name="Li B."/>
            <person name="Guo Q."/>
            <person name="Zhang Y."/>
            <person name="Zhan M."/>
            <person name="Xu B."/>
            <person name="Yu F."/>
            <person name="Zhang Z."/>
            <person name="Chu H."/>
        </authorList>
    </citation>
    <scope>NUCLEOTIDE SEQUENCE [LARGE SCALE GENOMIC DNA]</scope>
    <source>
        <strain evidence="8 10">G143</strain>
    </source>
</reference>
<feature type="transmembrane region" description="Helical" evidence="5">
    <location>
        <begin position="350"/>
        <end position="374"/>
    </location>
</feature>
<keyword evidence="4 5" id="KW-0472">Membrane</keyword>
<dbReference type="PROSITE" id="PS50850">
    <property type="entry name" value="MFS"/>
    <property type="match status" value="1"/>
</dbReference>
<evidence type="ECO:0000256" key="2">
    <source>
        <dbReference type="ARBA" id="ARBA00022692"/>
    </source>
</evidence>
<evidence type="ECO:0000256" key="3">
    <source>
        <dbReference type="ARBA" id="ARBA00022989"/>
    </source>
</evidence>
<dbReference type="Gene3D" id="1.20.1250.20">
    <property type="entry name" value="MFS general substrate transporter like domains"/>
    <property type="match status" value="1"/>
</dbReference>
<feature type="transmembrane region" description="Helical" evidence="5">
    <location>
        <begin position="318"/>
        <end position="338"/>
    </location>
</feature>
<dbReference type="Pfam" id="PF07690">
    <property type="entry name" value="MFS_1"/>
    <property type="match status" value="1"/>
</dbReference>
<proteinExistence type="predicted"/>
<comment type="caution">
    <text evidence="7">The sequence shown here is derived from an EMBL/GenBank/DDBJ whole genome shotgun (WGS) entry which is preliminary data.</text>
</comment>
<dbReference type="InterPro" id="IPR036259">
    <property type="entry name" value="MFS_trans_sf"/>
</dbReference>
<dbReference type="AlphaFoldDB" id="A0A0U0YMP2"/>
<feature type="transmembrane region" description="Helical" evidence="5">
    <location>
        <begin position="262"/>
        <end position="285"/>
    </location>
</feature>
<dbReference type="InterPro" id="IPR011701">
    <property type="entry name" value="MFS"/>
</dbReference>
<dbReference type="GO" id="GO:0022857">
    <property type="term" value="F:transmembrane transporter activity"/>
    <property type="evidence" value="ECO:0007669"/>
    <property type="project" value="InterPro"/>
</dbReference>
<dbReference type="Proteomes" id="UP000284557">
    <property type="component" value="Unassembled WGS sequence"/>
</dbReference>
<evidence type="ECO:0000256" key="5">
    <source>
        <dbReference type="SAM" id="Phobius"/>
    </source>
</evidence>
<keyword evidence="3 5" id="KW-1133">Transmembrane helix</keyword>
<evidence type="ECO:0000256" key="1">
    <source>
        <dbReference type="ARBA" id="ARBA00004651"/>
    </source>
</evidence>
<feature type="transmembrane region" description="Helical" evidence="5">
    <location>
        <begin position="114"/>
        <end position="132"/>
    </location>
</feature>
<accession>A0A0U0YMP2</accession>
<evidence type="ECO:0000259" key="6">
    <source>
        <dbReference type="PROSITE" id="PS50850"/>
    </source>
</evidence>
<protein>
    <submittedName>
        <fullName evidence="7">MFS transporter</fullName>
    </submittedName>
</protein>
<dbReference type="RefSeq" id="WP_005086030.1">
    <property type="nucleotide sequence ID" value="NZ_CM125927.1"/>
</dbReference>
<feature type="transmembrane region" description="Helical" evidence="5">
    <location>
        <begin position="380"/>
        <end position="399"/>
    </location>
</feature>
<dbReference type="PANTHER" id="PTHR23523">
    <property type="match status" value="1"/>
</dbReference>
<evidence type="ECO:0000313" key="10">
    <source>
        <dbReference type="Proteomes" id="UP000284557"/>
    </source>
</evidence>